<dbReference type="Pfam" id="PF00069">
    <property type="entry name" value="Pkinase"/>
    <property type="match status" value="1"/>
</dbReference>
<proteinExistence type="predicted"/>
<gene>
    <name evidence="9" type="ORF">BLS_004019</name>
</gene>
<protein>
    <recommendedName>
        <fullName evidence="8">Protein kinase domain-containing protein</fullName>
    </recommendedName>
</protein>
<dbReference type="PANTHER" id="PTHR24345:SF0">
    <property type="entry name" value="CELL CYCLE SERINE_THREONINE-PROTEIN KINASE CDC5_MSD2"/>
    <property type="match status" value="1"/>
</dbReference>
<organism evidence="9 10">
    <name type="scientific">Venturia inaequalis</name>
    <name type="common">Apple scab fungus</name>
    <dbReference type="NCBI Taxonomy" id="5025"/>
    <lineage>
        <taxon>Eukaryota</taxon>
        <taxon>Fungi</taxon>
        <taxon>Dikarya</taxon>
        <taxon>Ascomycota</taxon>
        <taxon>Pezizomycotina</taxon>
        <taxon>Dothideomycetes</taxon>
        <taxon>Pleosporomycetidae</taxon>
        <taxon>Venturiales</taxon>
        <taxon>Venturiaceae</taxon>
        <taxon>Venturia</taxon>
    </lineage>
</organism>
<dbReference type="EMBL" id="WNWQ01000261">
    <property type="protein sequence ID" value="KAE9972463.1"/>
    <property type="molecule type" value="Genomic_DNA"/>
</dbReference>
<sequence>MAATILPSRPPALFANSSTPQPTTPKSPSSAYSSNSSNSLSRPIRSSMLDIEPVHEAIPEETTSSEENQSTDGSDGNVEPLTPTGCDSHRFLYIKTNRLQFDSRLPAPSPDAKTMERSTPAPPPRIPIQTAKVNPPKQFMSSLSHSPTIEQPPRAAPVILSRRTSSKISMTKVNPVESSSPSTNDKRPGVFRKATSFLRRTNSRVENVVDQHAVPTEPRSTPRARAPSQESKSRPATFTFTTRRSSRSHTPPTPGSPSSTIDDPQLEMGRESGTFGRRKNSNSAINLNRNSMPRAGITWGPGFTDGGLQVPTPHSRRRSASTEQAPGSIRHPNEPIREDDERPNTTLQASFSARADAGVGLKARRLSLSLPDDMLVVTHELEKEYKSGKVFSGKGHVVGRGATAKVTTMIKRDGPKDELYAVKEFRDRERGEDAGEYVKKIKSEYTVANSLNHPSIVRTFDLCIDKHNRYNHVMEYCEFELYALVERGLFRDHYKLADRVCFFKQILRAVDYLHVNGIAHRDIKLENILMNKDGFLKLTDFGVSEVFCGEHPGTRASGGKCGQNMSAPKKCSPGICGSLPYISPEVLSRKVEYDPTKLDSWSCAMVYINLCHSGSPWQSAAEDSKDVAWMTYRTGFNKWLASHPDGEITDADGGAPNCGAAFKPEYMGNPAIKRLMFKMLHPNPDKRLSVHDALTGPTLRGWDCCAPDSFEDLSCEFDVSKGVKPVKGKLLKQVKHHHLPPAKEGKINKALQHRFDMGHGWN</sequence>
<name>A0A8H3UMX9_VENIN</name>
<dbReference type="GO" id="GO:0005524">
    <property type="term" value="F:ATP binding"/>
    <property type="evidence" value="ECO:0007669"/>
    <property type="project" value="UniProtKB-UniRule"/>
</dbReference>
<dbReference type="PANTHER" id="PTHR24345">
    <property type="entry name" value="SERINE/THREONINE-PROTEIN KINASE PLK"/>
    <property type="match status" value="1"/>
</dbReference>
<evidence type="ECO:0000256" key="6">
    <source>
        <dbReference type="PROSITE-ProRule" id="PRU10141"/>
    </source>
</evidence>
<feature type="binding site" evidence="6">
    <location>
        <position position="423"/>
    </location>
    <ligand>
        <name>ATP</name>
        <dbReference type="ChEBI" id="CHEBI:30616"/>
    </ligand>
</feature>
<evidence type="ECO:0000256" key="7">
    <source>
        <dbReference type="SAM" id="MobiDB-lite"/>
    </source>
</evidence>
<reference evidence="9 10" key="1">
    <citation type="submission" date="2019-11" db="EMBL/GenBank/DDBJ databases">
        <title>Venturia inaequalis Genome Resource.</title>
        <authorList>
            <person name="Lichtner F.J."/>
        </authorList>
    </citation>
    <scope>NUCLEOTIDE SEQUENCE [LARGE SCALE GENOMIC DNA]</scope>
    <source>
        <strain evidence="9">Bline_iso_100314</strain>
    </source>
</reference>
<dbReference type="SUPFAM" id="SSF56112">
    <property type="entry name" value="Protein kinase-like (PK-like)"/>
    <property type="match status" value="1"/>
</dbReference>
<keyword evidence="2" id="KW-0808">Transferase</keyword>
<keyword evidence="5 6" id="KW-0067">ATP-binding</keyword>
<evidence type="ECO:0000256" key="1">
    <source>
        <dbReference type="ARBA" id="ARBA00022527"/>
    </source>
</evidence>
<keyword evidence="4" id="KW-0418">Kinase</keyword>
<dbReference type="InterPro" id="IPR008271">
    <property type="entry name" value="Ser/Thr_kinase_AS"/>
</dbReference>
<feature type="domain" description="Protein kinase" evidence="8">
    <location>
        <begin position="392"/>
        <end position="699"/>
    </location>
</feature>
<feature type="compositionally biased region" description="Low complexity" evidence="7">
    <location>
        <begin position="17"/>
        <end position="47"/>
    </location>
</feature>
<dbReference type="AlphaFoldDB" id="A0A8H3UMX9"/>
<dbReference type="PROSITE" id="PS50011">
    <property type="entry name" value="PROTEIN_KINASE_DOM"/>
    <property type="match status" value="1"/>
</dbReference>
<feature type="region of interest" description="Disordered" evidence="7">
    <location>
        <begin position="102"/>
        <end position="126"/>
    </location>
</feature>
<dbReference type="Gene3D" id="1.10.510.10">
    <property type="entry name" value="Transferase(Phosphotransferase) domain 1"/>
    <property type="match status" value="1"/>
</dbReference>
<dbReference type="Proteomes" id="UP000433883">
    <property type="component" value="Unassembled WGS sequence"/>
</dbReference>
<evidence type="ECO:0000256" key="5">
    <source>
        <dbReference type="ARBA" id="ARBA00022840"/>
    </source>
</evidence>
<feature type="compositionally biased region" description="Polar residues" evidence="7">
    <location>
        <begin position="163"/>
        <end position="183"/>
    </location>
</feature>
<evidence type="ECO:0000256" key="2">
    <source>
        <dbReference type="ARBA" id="ARBA00022679"/>
    </source>
</evidence>
<feature type="region of interest" description="Disordered" evidence="7">
    <location>
        <begin position="163"/>
        <end position="190"/>
    </location>
</feature>
<evidence type="ECO:0000313" key="10">
    <source>
        <dbReference type="Proteomes" id="UP000433883"/>
    </source>
</evidence>
<feature type="compositionally biased region" description="Polar residues" evidence="7">
    <location>
        <begin position="281"/>
        <end position="291"/>
    </location>
</feature>
<comment type="caution">
    <text evidence="9">The sequence shown here is derived from an EMBL/GenBank/DDBJ whole genome shotgun (WGS) entry which is preliminary data.</text>
</comment>
<feature type="compositionally biased region" description="Basic and acidic residues" evidence="7">
    <location>
        <begin position="331"/>
        <end position="343"/>
    </location>
</feature>
<dbReference type="GO" id="GO:0005634">
    <property type="term" value="C:nucleus"/>
    <property type="evidence" value="ECO:0007669"/>
    <property type="project" value="TreeGrafter"/>
</dbReference>
<dbReference type="InterPro" id="IPR011009">
    <property type="entry name" value="Kinase-like_dom_sf"/>
</dbReference>
<evidence type="ECO:0000313" key="9">
    <source>
        <dbReference type="EMBL" id="KAE9972463.1"/>
    </source>
</evidence>
<feature type="region of interest" description="Disordered" evidence="7">
    <location>
        <begin position="202"/>
        <end position="343"/>
    </location>
</feature>
<keyword evidence="3 6" id="KW-0547">Nucleotide-binding</keyword>
<dbReference type="InterPro" id="IPR017441">
    <property type="entry name" value="Protein_kinase_ATP_BS"/>
</dbReference>
<feature type="compositionally biased region" description="Low complexity" evidence="7">
    <location>
        <begin position="234"/>
        <end position="243"/>
    </location>
</feature>
<dbReference type="OrthoDB" id="4062651at2759"/>
<dbReference type="PROSITE" id="PS00107">
    <property type="entry name" value="PROTEIN_KINASE_ATP"/>
    <property type="match status" value="1"/>
</dbReference>
<evidence type="ECO:0000259" key="8">
    <source>
        <dbReference type="PROSITE" id="PS50011"/>
    </source>
</evidence>
<evidence type="ECO:0000256" key="3">
    <source>
        <dbReference type="ARBA" id="ARBA00022741"/>
    </source>
</evidence>
<evidence type="ECO:0000256" key="4">
    <source>
        <dbReference type="ARBA" id="ARBA00022777"/>
    </source>
</evidence>
<accession>A0A8H3UMX9</accession>
<dbReference type="SMART" id="SM00220">
    <property type="entry name" value="S_TKc"/>
    <property type="match status" value="1"/>
</dbReference>
<dbReference type="PROSITE" id="PS00108">
    <property type="entry name" value="PROTEIN_KINASE_ST"/>
    <property type="match status" value="1"/>
</dbReference>
<dbReference type="GO" id="GO:0004674">
    <property type="term" value="F:protein serine/threonine kinase activity"/>
    <property type="evidence" value="ECO:0007669"/>
    <property type="project" value="UniProtKB-KW"/>
</dbReference>
<dbReference type="InterPro" id="IPR000719">
    <property type="entry name" value="Prot_kinase_dom"/>
</dbReference>
<feature type="region of interest" description="Disordered" evidence="7">
    <location>
        <begin position="1"/>
        <end position="86"/>
    </location>
</feature>
<keyword evidence="1" id="KW-0723">Serine/threonine-protein kinase</keyword>